<sequence length="169" mass="19337">MDSDYNIDYEPKGRYYKFETGAKGSVVLKPVKVPAHVLAERKEQFRKKEIQRNVVKNRERAASMNIGFIFFMTIALGICGFVCYIYISLQGEVASQMTEVAALEQQLEESVSDNDAYEKRIDASQNLKEIKEKADRELGMTAADPGQIKYYSVASEDYMLQYQDIEETD</sequence>
<evidence type="ECO:0000256" key="2">
    <source>
        <dbReference type="SAM" id="Phobius"/>
    </source>
</evidence>
<dbReference type="EMBL" id="JAOQJQ010000004">
    <property type="protein sequence ID" value="MCU6762948.1"/>
    <property type="molecule type" value="Genomic_DNA"/>
</dbReference>
<accession>A0ABT2TL65</accession>
<dbReference type="Proteomes" id="UP001652442">
    <property type="component" value="Unassembled WGS sequence"/>
</dbReference>
<dbReference type="RefSeq" id="WP_158425604.1">
    <property type="nucleotide sequence ID" value="NZ_JAOQJQ010000004.1"/>
</dbReference>
<reference evidence="3 4" key="1">
    <citation type="journal article" date="2021" name="ISME Commun">
        <title>Automated analysis of genomic sequences facilitates high-throughput and comprehensive description of bacteria.</title>
        <authorList>
            <person name="Hitch T.C.A."/>
        </authorList>
    </citation>
    <scope>NUCLEOTIDE SEQUENCE [LARGE SCALE GENOMIC DNA]</scope>
    <source>
        <strain evidence="3 4">Sanger_109</strain>
    </source>
</reference>
<keyword evidence="2" id="KW-0472">Membrane</keyword>
<feature type="transmembrane region" description="Helical" evidence="2">
    <location>
        <begin position="66"/>
        <end position="87"/>
    </location>
</feature>
<keyword evidence="1" id="KW-0175">Coiled coil</keyword>
<organism evidence="3 4">
    <name type="scientific">Brotonthovivens ammoniilytica</name>
    <dbReference type="NCBI Taxonomy" id="2981725"/>
    <lineage>
        <taxon>Bacteria</taxon>
        <taxon>Bacillati</taxon>
        <taxon>Bacillota</taxon>
        <taxon>Clostridia</taxon>
        <taxon>Lachnospirales</taxon>
        <taxon>Lachnospiraceae</taxon>
        <taxon>Brotonthovivens</taxon>
    </lineage>
</organism>
<evidence type="ECO:0008006" key="5">
    <source>
        <dbReference type="Google" id="ProtNLM"/>
    </source>
</evidence>
<name>A0ABT2TL65_9FIRM</name>
<proteinExistence type="predicted"/>
<keyword evidence="2" id="KW-1133">Transmembrane helix</keyword>
<gene>
    <name evidence="3" type="ORF">OCV88_11455</name>
</gene>
<protein>
    <recommendedName>
        <fullName evidence="5">Cell division protein FtsL</fullName>
    </recommendedName>
</protein>
<feature type="coiled-coil region" evidence="1">
    <location>
        <begin position="100"/>
        <end position="134"/>
    </location>
</feature>
<comment type="caution">
    <text evidence="3">The sequence shown here is derived from an EMBL/GenBank/DDBJ whole genome shotgun (WGS) entry which is preliminary data.</text>
</comment>
<evidence type="ECO:0000256" key="1">
    <source>
        <dbReference type="SAM" id="Coils"/>
    </source>
</evidence>
<evidence type="ECO:0000313" key="3">
    <source>
        <dbReference type="EMBL" id="MCU6762948.1"/>
    </source>
</evidence>
<keyword evidence="4" id="KW-1185">Reference proteome</keyword>
<keyword evidence="2" id="KW-0812">Transmembrane</keyword>
<evidence type="ECO:0000313" key="4">
    <source>
        <dbReference type="Proteomes" id="UP001652442"/>
    </source>
</evidence>